<sequence length="230" mass="24602">MDWVSFWDGAHSIYVNDRHKAVHYARITADIVALVPDPAARVMDYGCGEALGAADLARASGQLILADSAQTVRARLKEKFAGDRKVSVLSPEEAALLPDGSLDLIIANSLLQYLSKDVLKDLLAVWHRLLAPGGAVVLADVIPPGVSAVQDAGALLSFAARDGFLAAAVIGLAKTAVSPYRKLRADLGLTMYEEAEMLALLKAAGYAPERLHPNIGHNQRRMAFRAVPVK</sequence>
<protein>
    <recommendedName>
        <fullName evidence="2">Methyltransferase domain-containing protein</fullName>
    </recommendedName>
</protein>
<evidence type="ECO:0000259" key="2">
    <source>
        <dbReference type="Pfam" id="PF13649"/>
    </source>
</evidence>
<dbReference type="InterPro" id="IPR041698">
    <property type="entry name" value="Methyltransf_25"/>
</dbReference>
<feature type="domain" description="Methyltransferase" evidence="2">
    <location>
        <begin position="42"/>
        <end position="134"/>
    </location>
</feature>
<evidence type="ECO:0000313" key="4">
    <source>
        <dbReference type="Proteomes" id="UP000606044"/>
    </source>
</evidence>
<keyword evidence="4" id="KW-1185">Reference proteome</keyword>
<comment type="caution">
    <text evidence="3">The sequence shown here is derived from an EMBL/GenBank/DDBJ whole genome shotgun (WGS) entry which is preliminary data.</text>
</comment>
<keyword evidence="1" id="KW-0808">Transferase</keyword>
<name>A0A917FI94_9HYPH</name>
<dbReference type="Gene3D" id="3.40.50.150">
    <property type="entry name" value="Vaccinia Virus protein VP39"/>
    <property type="match status" value="1"/>
</dbReference>
<evidence type="ECO:0000256" key="1">
    <source>
        <dbReference type="ARBA" id="ARBA00022679"/>
    </source>
</evidence>
<reference evidence="3" key="1">
    <citation type="journal article" date="2014" name="Int. J. Syst. Evol. Microbiol.">
        <title>Complete genome sequence of Corynebacterium casei LMG S-19264T (=DSM 44701T), isolated from a smear-ripened cheese.</title>
        <authorList>
            <consortium name="US DOE Joint Genome Institute (JGI-PGF)"/>
            <person name="Walter F."/>
            <person name="Albersmeier A."/>
            <person name="Kalinowski J."/>
            <person name="Ruckert C."/>
        </authorList>
    </citation>
    <scope>NUCLEOTIDE SEQUENCE</scope>
    <source>
        <strain evidence="3">CCM 7897</strain>
    </source>
</reference>
<dbReference type="InterPro" id="IPR029063">
    <property type="entry name" value="SAM-dependent_MTases_sf"/>
</dbReference>
<dbReference type="SUPFAM" id="SSF53335">
    <property type="entry name" value="S-adenosyl-L-methionine-dependent methyltransferases"/>
    <property type="match status" value="1"/>
</dbReference>
<gene>
    <name evidence="3" type="ORF">GCM10007301_53360</name>
</gene>
<dbReference type="RefSeq" id="WP_188583912.1">
    <property type="nucleotide sequence ID" value="NZ_BMCT01000011.1"/>
</dbReference>
<evidence type="ECO:0000313" key="3">
    <source>
        <dbReference type="EMBL" id="GGF86774.1"/>
    </source>
</evidence>
<organism evidence="3 4">
    <name type="scientific">Azorhizobium oxalatiphilum</name>
    <dbReference type="NCBI Taxonomy" id="980631"/>
    <lineage>
        <taxon>Bacteria</taxon>
        <taxon>Pseudomonadati</taxon>
        <taxon>Pseudomonadota</taxon>
        <taxon>Alphaproteobacteria</taxon>
        <taxon>Hyphomicrobiales</taxon>
        <taxon>Xanthobacteraceae</taxon>
        <taxon>Azorhizobium</taxon>
    </lineage>
</organism>
<dbReference type="GO" id="GO:0016740">
    <property type="term" value="F:transferase activity"/>
    <property type="evidence" value="ECO:0007669"/>
    <property type="project" value="UniProtKB-KW"/>
</dbReference>
<proteinExistence type="predicted"/>
<dbReference type="AlphaFoldDB" id="A0A917FI94"/>
<dbReference type="EMBL" id="BMCT01000011">
    <property type="protein sequence ID" value="GGF86774.1"/>
    <property type="molecule type" value="Genomic_DNA"/>
</dbReference>
<accession>A0A917FI94</accession>
<reference evidence="3" key="2">
    <citation type="submission" date="2020-09" db="EMBL/GenBank/DDBJ databases">
        <authorList>
            <person name="Sun Q."/>
            <person name="Sedlacek I."/>
        </authorList>
    </citation>
    <scope>NUCLEOTIDE SEQUENCE</scope>
    <source>
        <strain evidence="3">CCM 7897</strain>
    </source>
</reference>
<dbReference type="PANTHER" id="PTHR43861">
    <property type="entry name" value="TRANS-ACONITATE 2-METHYLTRANSFERASE-RELATED"/>
    <property type="match status" value="1"/>
</dbReference>
<dbReference type="Proteomes" id="UP000606044">
    <property type="component" value="Unassembled WGS sequence"/>
</dbReference>
<dbReference type="CDD" id="cd02440">
    <property type="entry name" value="AdoMet_MTases"/>
    <property type="match status" value="1"/>
</dbReference>
<dbReference type="Pfam" id="PF13649">
    <property type="entry name" value="Methyltransf_25"/>
    <property type="match status" value="1"/>
</dbReference>